<dbReference type="EMBL" id="LFYR01000625">
    <property type="protein sequence ID" value="KMZ72517.1"/>
    <property type="molecule type" value="Genomic_DNA"/>
</dbReference>
<feature type="transmembrane region" description="Helical" evidence="6">
    <location>
        <begin position="334"/>
        <end position="353"/>
    </location>
</feature>
<dbReference type="Gene3D" id="3.40.50.2300">
    <property type="match status" value="1"/>
</dbReference>
<dbReference type="Gene3D" id="2.60.40.420">
    <property type="entry name" value="Cupredoxins - blue copper proteins"/>
    <property type="match status" value="1"/>
</dbReference>
<evidence type="ECO:0000313" key="9">
    <source>
        <dbReference type="EMBL" id="KMZ72517.1"/>
    </source>
</evidence>
<dbReference type="AlphaFoldDB" id="A0A0K9PW83"/>
<evidence type="ECO:0000256" key="5">
    <source>
        <dbReference type="SAM" id="MobiDB-lite"/>
    </source>
</evidence>
<feature type="modified residue" description="4-aspartylphosphate" evidence="4">
    <location>
        <position position="79"/>
    </location>
</feature>
<dbReference type="GO" id="GO:0009736">
    <property type="term" value="P:cytokinin-activated signaling pathway"/>
    <property type="evidence" value="ECO:0007669"/>
    <property type="project" value="InterPro"/>
</dbReference>
<keyword evidence="1" id="KW-0902">Two-component regulatory system</keyword>
<keyword evidence="2" id="KW-1015">Disulfide bond</keyword>
<dbReference type="OrthoDB" id="60033at2759"/>
<proteinExistence type="predicted"/>
<accession>A0A0K9PW83</accession>
<evidence type="ECO:0000259" key="8">
    <source>
        <dbReference type="PROSITE" id="PS51485"/>
    </source>
</evidence>
<dbReference type="InterPro" id="IPR008972">
    <property type="entry name" value="Cupredoxin"/>
</dbReference>
<dbReference type="Pfam" id="PF00072">
    <property type="entry name" value="Response_reg"/>
    <property type="match status" value="1"/>
</dbReference>
<feature type="compositionally biased region" description="Pro residues" evidence="5">
    <location>
        <begin position="296"/>
        <end position="308"/>
    </location>
</feature>
<dbReference type="GO" id="GO:0000160">
    <property type="term" value="P:phosphorelay signal transduction system"/>
    <property type="evidence" value="ECO:0007669"/>
    <property type="project" value="UniProtKB-KW"/>
</dbReference>
<dbReference type="Proteomes" id="UP000036987">
    <property type="component" value="Unassembled WGS sequence"/>
</dbReference>
<dbReference type="Pfam" id="PF02298">
    <property type="entry name" value="Cu_bind_like"/>
    <property type="match status" value="1"/>
</dbReference>
<dbReference type="FunFam" id="2.60.40.420:FF:000034">
    <property type="entry name" value="Cupredoxin superfamily protein"/>
    <property type="match status" value="1"/>
</dbReference>
<dbReference type="SUPFAM" id="SSF49503">
    <property type="entry name" value="Cupredoxins"/>
    <property type="match status" value="1"/>
</dbReference>
<dbReference type="InterPro" id="IPR045279">
    <property type="entry name" value="ARR-like"/>
</dbReference>
<dbReference type="CDD" id="cd04216">
    <property type="entry name" value="Phytocyanin"/>
    <property type="match status" value="1"/>
</dbReference>
<dbReference type="GO" id="GO:0009055">
    <property type="term" value="F:electron transfer activity"/>
    <property type="evidence" value="ECO:0007669"/>
    <property type="project" value="InterPro"/>
</dbReference>
<feature type="domain" description="Response regulatory" evidence="7">
    <location>
        <begin position="20"/>
        <end position="146"/>
    </location>
</feature>
<evidence type="ECO:0000256" key="1">
    <source>
        <dbReference type="ARBA" id="ARBA00023012"/>
    </source>
</evidence>
<keyword evidence="4" id="KW-0597">Phosphoprotein</keyword>
<dbReference type="STRING" id="29655.A0A0K9PW83"/>
<feature type="domain" description="Phytocyanin" evidence="8">
    <location>
        <begin position="180"/>
        <end position="278"/>
    </location>
</feature>
<dbReference type="InterPro" id="IPR003245">
    <property type="entry name" value="Phytocyanin_dom"/>
</dbReference>
<reference evidence="10" key="1">
    <citation type="journal article" date="2016" name="Nature">
        <title>The genome of the seagrass Zostera marina reveals angiosperm adaptation to the sea.</title>
        <authorList>
            <person name="Olsen J.L."/>
            <person name="Rouze P."/>
            <person name="Verhelst B."/>
            <person name="Lin Y.-C."/>
            <person name="Bayer T."/>
            <person name="Collen J."/>
            <person name="Dattolo E."/>
            <person name="De Paoli E."/>
            <person name="Dittami S."/>
            <person name="Maumus F."/>
            <person name="Michel G."/>
            <person name="Kersting A."/>
            <person name="Lauritano C."/>
            <person name="Lohaus R."/>
            <person name="Toepel M."/>
            <person name="Tonon T."/>
            <person name="Vanneste K."/>
            <person name="Amirebrahimi M."/>
            <person name="Brakel J."/>
            <person name="Bostroem C."/>
            <person name="Chovatia M."/>
            <person name="Grimwood J."/>
            <person name="Jenkins J.W."/>
            <person name="Jueterbock A."/>
            <person name="Mraz A."/>
            <person name="Stam W.T."/>
            <person name="Tice H."/>
            <person name="Bornberg-Bauer E."/>
            <person name="Green P.J."/>
            <person name="Pearson G.A."/>
            <person name="Procaccini G."/>
            <person name="Duarte C.M."/>
            <person name="Schmutz J."/>
            <person name="Reusch T.B.H."/>
            <person name="Van de Peer Y."/>
        </authorList>
    </citation>
    <scope>NUCLEOTIDE SEQUENCE [LARGE SCALE GENOMIC DNA]</scope>
    <source>
        <strain evidence="10">cv. Finnish</strain>
    </source>
</reference>
<protein>
    <submittedName>
        <fullName evidence="9">Uncharacterized protein</fullName>
    </submittedName>
</protein>
<evidence type="ECO:0000256" key="4">
    <source>
        <dbReference type="PROSITE-ProRule" id="PRU00169"/>
    </source>
</evidence>
<keyword evidence="6" id="KW-0812">Transmembrane</keyword>
<evidence type="ECO:0000313" key="10">
    <source>
        <dbReference type="Proteomes" id="UP000036987"/>
    </source>
</evidence>
<dbReference type="PROSITE" id="PS50110">
    <property type="entry name" value="RESPONSE_REGULATORY"/>
    <property type="match status" value="1"/>
</dbReference>
<dbReference type="InterPro" id="IPR001789">
    <property type="entry name" value="Sig_transdc_resp-reg_receiver"/>
</dbReference>
<evidence type="ECO:0000256" key="6">
    <source>
        <dbReference type="SAM" id="Phobius"/>
    </source>
</evidence>
<evidence type="ECO:0000256" key="2">
    <source>
        <dbReference type="ARBA" id="ARBA00023157"/>
    </source>
</evidence>
<evidence type="ECO:0000256" key="3">
    <source>
        <dbReference type="ARBA" id="ARBA00023180"/>
    </source>
</evidence>
<dbReference type="PANTHER" id="PTHR43874:SF147">
    <property type="entry name" value="TYPE-A RESPONSE REGULATOR"/>
    <property type="match status" value="1"/>
</dbReference>
<feature type="transmembrane region" description="Helical" evidence="6">
    <location>
        <begin position="157"/>
        <end position="175"/>
    </location>
</feature>
<dbReference type="PROSITE" id="PS51485">
    <property type="entry name" value="PHYTOCYANIN"/>
    <property type="match status" value="1"/>
</dbReference>
<keyword evidence="10" id="KW-1185">Reference proteome</keyword>
<evidence type="ECO:0000259" key="7">
    <source>
        <dbReference type="PROSITE" id="PS50110"/>
    </source>
</evidence>
<dbReference type="InterPro" id="IPR011006">
    <property type="entry name" value="CheY-like_superfamily"/>
</dbReference>
<organism evidence="9 10">
    <name type="scientific">Zostera marina</name>
    <name type="common">Eelgrass</name>
    <dbReference type="NCBI Taxonomy" id="29655"/>
    <lineage>
        <taxon>Eukaryota</taxon>
        <taxon>Viridiplantae</taxon>
        <taxon>Streptophyta</taxon>
        <taxon>Embryophyta</taxon>
        <taxon>Tracheophyta</taxon>
        <taxon>Spermatophyta</taxon>
        <taxon>Magnoliopsida</taxon>
        <taxon>Liliopsida</taxon>
        <taxon>Zosteraceae</taxon>
        <taxon>Zostera</taxon>
    </lineage>
</organism>
<dbReference type="SMART" id="SM00448">
    <property type="entry name" value="REC"/>
    <property type="match status" value="1"/>
</dbReference>
<name>A0A0K9PW83_ZOSMR</name>
<dbReference type="PANTHER" id="PTHR43874">
    <property type="entry name" value="TWO-COMPONENT RESPONSE REGULATOR"/>
    <property type="match status" value="1"/>
</dbReference>
<sequence>MAGSFKAIAADGCAGNREWHVLAVDDSIVDRKLIERLLKLSSYRVTTVDSGKRALELLELAVNSSTTSAEPKVNMIITDYCMPEMTGYDLLKRVKESSLLKEIPVVVVSSENVPNRITRCLEEGAQEFLLKPLRQSDVSRLCSSIENQSRGLMMNMIGRQTMIIFLVIAFFTFVAKVSAKNHSVGGHPGWDINFNMSAWLTGRLFQTGDNLVFQYGSEYNVLETDEKAYNSCTVDHWIESHSGGYTLVPLTSAGTRYFLCGSVPFCKRGMKLQVVVVNNDNEKEHRQTPQQNAPSPQVPKPSPVVPPVPEHHKVHEAPPAPYSSGVCLANNIDIWGGIIVLGTLFLIHLFPVLHSLHLFSF</sequence>
<keyword evidence="6" id="KW-0472">Membrane</keyword>
<comment type="caution">
    <text evidence="9">The sequence shown here is derived from an EMBL/GenBank/DDBJ whole genome shotgun (WGS) entry which is preliminary data.</text>
</comment>
<dbReference type="SUPFAM" id="SSF52172">
    <property type="entry name" value="CheY-like"/>
    <property type="match status" value="1"/>
</dbReference>
<keyword evidence="3" id="KW-0325">Glycoprotein</keyword>
<gene>
    <name evidence="9" type="ORF">ZOSMA_162G00380</name>
</gene>
<dbReference type="CDD" id="cd17581">
    <property type="entry name" value="REC_typeA_ARR"/>
    <property type="match status" value="1"/>
</dbReference>
<feature type="region of interest" description="Disordered" evidence="5">
    <location>
        <begin position="282"/>
        <end position="317"/>
    </location>
</feature>
<keyword evidence="6" id="KW-1133">Transmembrane helix</keyword>